<dbReference type="Pfam" id="PF00677">
    <property type="entry name" value="Lum_binding"/>
    <property type="match status" value="2"/>
</dbReference>
<dbReference type="EC" id="2.5.1.9" evidence="5 10"/>
<keyword evidence="7" id="KW-0686">Riboflavin biosynthesis</keyword>
<dbReference type="PROSITE" id="PS51177">
    <property type="entry name" value="LUMAZINE_BIND"/>
    <property type="match status" value="2"/>
</dbReference>
<feature type="domain" description="Lumazine-binding" evidence="12">
    <location>
        <begin position="97"/>
        <end position="193"/>
    </location>
</feature>
<evidence type="ECO:0000256" key="6">
    <source>
        <dbReference type="ARBA" id="ARBA00013950"/>
    </source>
</evidence>
<comment type="catalytic activity">
    <reaction evidence="1">
        <text>2 6,7-dimethyl-8-(1-D-ribityl)lumazine + H(+) = 5-amino-6-(D-ribitylamino)uracil + riboflavin</text>
        <dbReference type="Rhea" id="RHEA:20772"/>
        <dbReference type="ChEBI" id="CHEBI:15378"/>
        <dbReference type="ChEBI" id="CHEBI:15934"/>
        <dbReference type="ChEBI" id="CHEBI:57986"/>
        <dbReference type="ChEBI" id="CHEBI:58201"/>
        <dbReference type="EC" id="2.5.1.9"/>
    </reaction>
</comment>
<dbReference type="NCBIfam" id="NF006767">
    <property type="entry name" value="PRK09289.1"/>
    <property type="match status" value="1"/>
</dbReference>
<evidence type="ECO:0000256" key="10">
    <source>
        <dbReference type="NCBIfam" id="TIGR00187"/>
    </source>
</evidence>
<dbReference type="InterPro" id="IPR017938">
    <property type="entry name" value="Riboflavin_synthase-like_b-brl"/>
</dbReference>
<evidence type="ECO:0000313" key="14">
    <source>
        <dbReference type="Proteomes" id="UP000233343"/>
    </source>
</evidence>
<dbReference type="EMBL" id="PISD01000008">
    <property type="protein sequence ID" value="PKG30262.1"/>
    <property type="molecule type" value="Genomic_DNA"/>
</dbReference>
<gene>
    <name evidence="13" type="ORF">CWS20_04540</name>
</gene>
<accession>A0A2N0ZL81</accession>
<dbReference type="Gene3D" id="2.40.30.20">
    <property type="match status" value="2"/>
</dbReference>
<sequence length="215" mass="23470">MFTGIIEEIGSVKRTIKKGNTIQFTIGASLILGDMQLGDSIAVNGVCLTVTDFNDKEFHADVMPETYRHTSLATLKQAGKVNLERAMPANGRFGGHFVSGHVDAAGTIIRKSVLENAIYIDITIPGKYKHLVIEKGSVAIDGTSLTVMKIEGECLTVSLIPHTADQSVLGLKQPGETVNLEFDMMAKYIFSFSKNKTETHHSRIEDLLEKNGFLS</sequence>
<evidence type="ECO:0000256" key="11">
    <source>
        <dbReference type="PROSITE-ProRule" id="PRU00524"/>
    </source>
</evidence>
<dbReference type="NCBIfam" id="TIGR00187">
    <property type="entry name" value="ribE"/>
    <property type="match status" value="1"/>
</dbReference>
<evidence type="ECO:0000256" key="5">
    <source>
        <dbReference type="ARBA" id="ARBA00012827"/>
    </source>
</evidence>
<dbReference type="CDD" id="cd00402">
    <property type="entry name" value="Riboflavin_synthase_like"/>
    <property type="match status" value="1"/>
</dbReference>
<name>A0A2N0ZL81_9BACI</name>
<reference evidence="13 14" key="1">
    <citation type="journal article" date="2010" name="Int. J. Syst. Evol. Microbiol.">
        <title>Bacillus horneckiae sp. nov., isolated from a spacecraft-assembly clean room.</title>
        <authorList>
            <person name="Vaishampayan P."/>
            <person name="Probst A."/>
            <person name="Krishnamurthi S."/>
            <person name="Ghosh S."/>
            <person name="Osman S."/>
            <person name="McDowall A."/>
            <person name="Ruckmani A."/>
            <person name="Mayilraj S."/>
            <person name="Venkateswaran K."/>
        </authorList>
    </citation>
    <scope>NUCLEOTIDE SEQUENCE [LARGE SCALE GENOMIC DNA]</scope>
    <source>
        <strain evidence="14">1PO1SC</strain>
    </source>
</reference>
<evidence type="ECO:0000256" key="9">
    <source>
        <dbReference type="ARBA" id="ARBA00022737"/>
    </source>
</evidence>
<dbReference type="InterPro" id="IPR026017">
    <property type="entry name" value="Lumazine-bd_dom"/>
</dbReference>
<dbReference type="GO" id="GO:0004746">
    <property type="term" value="F:riboflavin synthase activity"/>
    <property type="evidence" value="ECO:0007669"/>
    <property type="project" value="UniProtKB-UniRule"/>
</dbReference>
<feature type="repeat" description="Lumazine-binding" evidence="11">
    <location>
        <begin position="1"/>
        <end position="96"/>
    </location>
</feature>
<dbReference type="FunFam" id="2.40.30.20:FF:000003">
    <property type="entry name" value="Riboflavin synthase, alpha subunit"/>
    <property type="match status" value="1"/>
</dbReference>
<organism evidence="13 14">
    <name type="scientific">Cytobacillus horneckiae</name>
    <dbReference type="NCBI Taxonomy" id="549687"/>
    <lineage>
        <taxon>Bacteria</taxon>
        <taxon>Bacillati</taxon>
        <taxon>Bacillota</taxon>
        <taxon>Bacilli</taxon>
        <taxon>Bacillales</taxon>
        <taxon>Bacillaceae</taxon>
        <taxon>Cytobacillus</taxon>
    </lineage>
</organism>
<dbReference type="SUPFAM" id="SSF63380">
    <property type="entry name" value="Riboflavin synthase domain-like"/>
    <property type="match status" value="2"/>
</dbReference>
<dbReference type="GO" id="GO:0009231">
    <property type="term" value="P:riboflavin biosynthetic process"/>
    <property type="evidence" value="ECO:0007669"/>
    <property type="project" value="UniProtKB-KW"/>
</dbReference>
<feature type="domain" description="Lumazine-binding" evidence="12">
    <location>
        <begin position="1"/>
        <end position="96"/>
    </location>
</feature>
<evidence type="ECO:0000259" key="12">
    <source>
        <dbReference type="PROSITE" id="PS51177"/>
    </source>
</evidence>
<evidence type="ECO:0000256" key="8">
    <source>
        <dbReference type="ARBA" id="ARBA00022679"/>
    </source>
</evidence>
<dbReference type="PIRSF" id="PIRSF000498">
    <property type="entry name" value="Riboflavin_syn_A"/>
    <property type="match status" value="1"/>
</dbReference>
<keyword evidence="9" id="KW-0677">Repeat</keyword>
<proteinExistence type="predicted"/>
<dbReference type="FunFam" id="2.40.30.20:FF:000004">
    <property type="entry name" value="Riboflavin synthase, alpha subunit"/>
    <property type="match status" value="1"/>
</dbReference>
<dbReference type="PANTHER" id="PTHR21098:SF12">
    <property type="entry name" value="RIBOFLAVIN SYNTHASE"/>
    <property type="match status" value="1"/>
</dbReference>
<dbReference type="Proteomes" id="UP000233343">
    <property type="component" value="Unassembled WGS sequence"/>
</dbReference>
<dbReference type="InterPro" id="IPR001783">
    <property type="entry name" value="Lumazine-bd"/>
</dbReference>
<evidence type="ECO:0000256" key="4">
    <source>
        <dbReference type="ARBA" id="ARBA00011233"/>
    </source>
</evidence>
<comment type="subunit">
    <text evidence="4">Homotrimer.</text>
</comment>
<feature type="repeat" description="Lumazine-binding" evidence="11">
    <location>
        <begin position="97"/>
        <end position="193"/>
    </location>
</feature>
<evidence type="ECO:0000256" key="3">
    <source>
        <dbReference type="ARBA" id="ARBA00004887"/>
    </source>
</evidence>
<dbReference type="RefSeq" id="WP_066199720.1">
    <property type="nucleotide sequence ID" value="NZ_JAMAUX010000002.1"/>
</dbReference>
<keyword evidence="8" id="KW-0808">Transferase</keyword>
<evidence type="ECO:0000256" key="7">
    <source>
        <dbReference type="ARBA" id="ARBA00022619"/>
    </source>
</evidence>
<keyword evidence="14" id="KW-1185">Reference proteome</keyword>
<evidence type="ECO:0000256" key="2">
    <source>
        <dbReference type="ARBA" id="ARBA00002803"/>
    </source>
</evidence>
<dbReference type="NCBIfam" id="NF009566">
    <property type="entry name" value="PRK13020.1"/>
    <property type="match status" value="1"/>
</dbReference>
<protein>
    <recommendedName>
        <fullName evidence="6 10">Riboflavin synthase</fullName>
        <ecNumber evidence="5 10">2.5.1.9</ecNumber>
    </recommendedName>
</protein>
<comment type="pathway">
    <text evidence="3">Cofactor biosynthesis; riboflavin biosynthesis; riboflavin from 2-hydroxy-3-oxobutyl phosphate and 5-amino-6-(D-ribitylamino)uracil: step 2/2.</text>
</comment>
<comment type="caution">
    <text evidence="13">The sequence shown here is derived from an EMBL/GenBank/DDBJ whole genome shotgun (WGS) entry which is preliminary data.</text>
</comment>
<evidence type="ECO:0000256" key="1">
    <source>
        <dbReference type="ARBA" id="ARBA00000968"/>
    </source>
</evidence>
<dbReference type="PANTHER" id="PTHR21098">
    <property type="entry name" value="RIBOFLAVIN SYNTHASE ALPHA CHAIN"/>
    <property type="match status" value="1"/>
</dbReference>
<comment type="function">
    <text evidence="2">Catalyzes the dismutation of two molecules of 6,7-dimethyl-8-ribityllumazine, resulting in the formation of riboflavin and 5-amino-6-(D-ribitylamino)uracil.</text>
</comment>
<dbReference type="InterPro" id="IPR023366">
    <property type="entry name" value="ATP_synth_asu-like_sf"/>
</dbReference>
<evidence type="ECO:0000313" key="13">
    <source>
        <dbReference type="EMBL" id="PKG30262.1"/>
    </source>
</evidence>
<dbReference type="AlphaFoldDB" id="A0A2N0ZL81"/>